<protein>
    <submittedName>
        <fullName evidence="2">Uncharacterized protein</fullName>
    </submittedName>
</protein>
<proteinExistence type="predicted"/>
<dbReference type="Proteomes" id="UP000828390">
    <property type="component" value="Unassembled WGS sequence"/>
</dbReference>
<evidence type="ECO:0000256" key="1">
    <source>
        <dbReference type="SAM" id="MobiDB-lite"/>
    </source>
</evidence>
<reference evidence="2" key="2">
    <citation type="submission" date="2020-11" db="EMBL/GenBank/DDBJ databases">
        <authorList>
            <person name="McCartney M.A."/>
            <person name="Auch B."/>
            <person name="Kono T."/>
            <person name="Mallez S."/>
            <person name="Becker A."/>
            <person name="Gohl D.M."/>
            <person name="Silverstein K.A.T."/>
            <person name="Koren S."/>
            <person name="Bechman K.B."/>
            <person name="Herman A."/>
            <person name="Abrahante J.E."/>
            <person name="Garbe J."/>
        </authorList>
    </citation>
    <scope>NUCLEOTIDE SEQUENCE</scope>
    <source>
        <strain evidence="2">Duluth1</strain>
        <tissue evidence="2">Whole animal</tissue>
    </source>
</reference>
<comment type="caution">
    <text evidence="2">The sequence shown here is derived from an EMBL/GenBank/DDBJ whole genome shotgun (WGS) entry which is preliminary data.</text>
</comment>
<accession>A0A9D4MZ47</accession>
<name>A0A9D4MZ47_DREPO</name>
<sequence>MLKAKANSKRATDSMMKLAETASKGRRQGKCSESVSPAVESVTDCGPSSAEAVPGTSTHAT</sequence>
<organism evidence="2 3">
    <name type="scientific">Dreissena polymorpha</name>
    <name type="common">Zebra mussel</name>
    <name type="synonym">Mytilus polymorpha</name>
    <dbReference type="NCBI Taxonomy" id="45954"/>
    <lineage>
        <taxon>Eukaryota</taxon>
        <taxon>Metazoa</taxon>
        <taxon>Spiralia</taxon>
        <taxon>Lophotrochozoa</taxon>
        <taxon>Mollusca</taxon>
        <taxon>Bivalvia</taxon>
        <taxon>Autobranchia</taxon>
        <taxon>Heteroconchia</taxon>
        <taxon>Euheterodonta</taxon>
        <taxon>Imparidentia</taxon>
        <taxon>Neoheterodontei</taxon>
        <taxon>Myida</taxon>
        <taxon>Dreissenoidea</taxon>
        <taxon>Dreissenidae</taxon>
        <taxon>Dreissena</taxon>
    </lineage>
</organism>
<evidence type="ECO:0000313" key="2">
    <source>
        <dbReference type="EMBL" id="KAH3884379.1"/>
    </source>
</evidence>
<dbReference type="AlphaFoldDB" id="A0A9D4MZ47"/>
<dbReference type="EMBL" id="JAIWYP010000001">
    <property type="protein sequence ID" value="KAH3884379.1"/>
    <property type="molecule type" value="Genomic_DNA"/>
</dbReference>
<gene>
    <name evidence="2" type="ORF">DPMN_008357</name>
</gene>
<reference evidence="2" key="1">
    <citation type="journal article" date="2019" name="bioRxiv">
        <title>The Genome of the Zebra Mussel, Dreissena polymorpha: A Resource for Invasive Species Research.</title>
        <authorList>
            <person name="McCartney M.A."/>
            <person name="Auch B."/>
            <person name="Kono T."/>
            <person name="Mallez S."/>
            <person name="Zhang Y."/>
            <person name="Obille A."/>
            <person name="Becker A."/>
            <person name="Abrahante J.E."/>
            <person name="Garbe J."/>
            <person name="Badalamenti J.P."/>
            <person name="Herman A."/>
            <person name="Mangelson H."/>
            <person name="Liachko I."/>
            <person name="Sullivan S."/>
            <person name="Sone E.D."/>
            <person name="Koren S."/>
            <person name="Silverstein K.A.T."/>
            <person name="Beckman K.B."/>
            <person name="Gohl D.M."/>
        </authorList>
    </citation>
    <scope>NUCLEOTIDE SEQUENCE</scope>
    <source>
        <strain evidence="2">Duluth1</strain>
        <tissue evidence="2">Whole animal</tissue>
    </source>
</reference>
<evidence type="ECO:0000313" key="3">
    <source>
        <dbReference type="Proteomes" id="UP000828390"/>
    </source>
</evidence>
<feature type="region of interest" description="Disordered" evidence="1">
    <location>
        <begin position="1"/>
        <end position="61"/>
    </location>
</feature>
<keyword evidence="3" id="KW-1185">Reference proteome</keyword>